<gene>
    <name evidence="2" type="ORF">A4U43_C10F13790</name>
</gene>
<evidence type="ECO:0000313" key="2">
    <source>
        <dbReference type="EMBL" id="ONK56854.1"/>
    </source>
</evidence>
<dbReference type="EMBL" id="CM007390">
    <property type="protein sequence ID" value="ONK56854.1"/>
    <property type="molecule type" value="Genomic_DNA"/>
</dbReference>
<proteinExistence type="predicted"/>
<sequence>MGDDGDIGKLPEGVRKPGSAAVRPRHCSSMAASSLSSLRLWRNLQLLPGVSLEGPEDEPITGAEEAGEDKG</sequence>
<feature type="region of interest" description="Disordered" evidence="1">
    <location>
        <begin position="1"/>
        <end position="25"/>
    </location>
</feature>
<name>A0A5P1E2L5_ASPOF</name>
<accession>A0A5P1E2L5</accession>
<evidence type="ECO:0000313" key="3">
    <source>
        <dbReference type="Proteomes" id="UP000243459"/>
    </source>
</evidence>
<organism evidence="2 3">
    <name type="scientific">Asparagus officinalis</name>
    <name type="common">Garden asparagus</name>
    <dbReference type="NCBI Taxonomy" id="4686"/>
    <lineage>
        <taxon>Eukaryota</taxon>
        <taxon>Viridiplantae</taxon>
        <taxon>Streptophyta</taxon>
        <taxon>Embryophyta</taxon>
        <taxon>Tracheophyta</taxon>
        <taxon>Spermatophyta</taxon>
        <taxon>Magnoliopsida</taxon>
        <taxon>Liliopsida</taxon>
        <taxon>Asparagales</taxon>
        <taxon>Asparagaceae</taxon>
        <taxon>Asparagoideae</taxon>
        <taxon>Asparagus</taxon>
    </lineage>
</organism>
<reference evidence="3" key="1">
    <citation type="journal article" date="2017" name="Nat. Commun.">
        <title>The asparagus genome sheds light on the origin and evolution of a young Y chromosome.</title>
        <authorList>
            <person name="Harkess A."/>
            <person name="Zhou J."/>
            <person name="Xu C."/>
            <person name="Bowers J.E."/>
            <person name="Van der Hulst R."/>
            <person name="Ayyampalayam S."/>
            <person name="Mercati F."/>
            <person name="Riccardi P."/>
            <person name="McKain M.R."/>
            <person name="Kakrana A."/>
            <person name="Tang H."/>
            <person name="Ray J."/>
            <person name="Groenendijk J."/>
            <person name="Arikit S."/>
            <person name="Mathioni S.M."/>
            <person name="Nakano M."/>
            <person name="Shan H."/>
            <person name="Telgmann-Rauber A."/>
            <person name="Kanno A."/>
            <person name="Yue Z."/>
            <person name="Chen H."/>
            <person name="Li W."/>
            <person name="Chen Y."/>
            <person name="Xu X."/>
            <person name="Zhang Y."/>
            <person name="Luo S."/>
            <person name="Chen H."/>
            <person name="Gao J."/>
            <person name="Mao Z."/>
            <person name="Pires J.C."/>
            <person name="Luo M."/>
            <person name="Kudrna D."/>
            <person name="Wing R.A."/>
            <person name="Meyers B.C."/>
            <person name="Yi K."/>
            <person name="Kong H."/>
            <person name="Lavrijsen P."/>
            <person name="Sunseri F."/>
            <person name="Falavigna A."/>
            <person name="Ye Y."/>
            <person name="Leebens-Mack J.H."/>
            <person name="Chen G."/>
        </authorList>
    </citation>
    <scope>NUCLEOTIDE SEQUENCE [LARGE SCALE GENOMIC DNA]</scope>
    <source>
        <strain evidence="3">cv. DH0086</strain>
    </source>
</reference>
<feature type="region of interest" description="Disordered" evidence="1">
    <location>
        <begin position="48"/>
        <end position="71"/>
    </location>
</feature>
<keyword evidence="3" id="KW-1185">Reference proteome</keyword>
<protein>
    <submittedName>
        <fullName evidence="2">Uncharacterized protein</fullName>
    </submittedName>
</protein>
<dbReference type="AlphaFoldDB" id="A0A5P1E2L5"/>
<feature type="compositionally biased region" description="Basic and acidic residues" evidence="1">
    <location>
        <begin position="1"/>
        <end position="15"/>
    </location>
</feature>
<dbReference type="Proteomes" id="UP000243459">
    <property type="component" value="Chromosome 10"/>
</dbReference>
<dbReference type="Gramene" id="ONK56854">
    <property type="protein sequence ID" value="ONK56854"/>
    <property type="gene ID" value="A4U43_C10F13790"/>
</dbReference>
<evidence type="ECO:0000256" key="1">
    <source>
        <dbReference type="SAM" id="MobiDB-lite"/>
    </source>
</evidence>